<dbReference type="PROSITE" id="PS51378">
    <property type="entry name" value="INVERT_DEFENSINS"/>
    <property type="match status" value="1"/>
</dbReference>
<dbReference type="InterPro" id="IPR001542">
    <property type="entry name" value="Defensin_invertebrate/fungal"/>
</dbReference>
<feature type="chain" id="PRO_5004214060" evidence="4">
    <location>
        <begin position="23"/>
        <end position="86"/>
    </location>
</feature>
<evidence type="ECO:0000256" key="4">
    <source>
        <dbReference type="SAM" id="SignalP"/>
    </source>
</evidence>
<dbReference type="PANTHER" id="PTHR13645">
    <property type="entry name" value="DEFENSIN"/>
    <property type="match status" value="1"/>
</dbReference>
<evidence type="ECO:0000256" key="1">
    <source>
        <dbReference type="ARBA" id="ARBA00004613"/>
    </source>
</evidence>
<dbReference type="AlphaFoldDB" id="Q2QKD4"/>
<protein>
    <submittedName>
        <fullName evidence="6">Defensin I</fullName>
    </submittedName>
</protein>
<sequence length="86" mass="9428">MNFKLLNLFAMVLFGVVVISNAAKPPSGFLTPDADNDENGNGVEEQTLERFTCDIWQNQAACAIHCIANGFRGGYCNAQKVCVCRR</sequence>
<accession>Q2QKD4</accession>
<dbReference type="GO" id="GO:0005615">
    <property type="term" value="C:extracellular space"/>
    <property type="evidence" value="ECO:0007669"/>
    <property type="project" value="TreeGrafter"/>
</dbReference>
<dbReference type="Pfam" id="PF01097">
    <property type="entry name" value="Defensin_2"/>
    <property type="match status" value="1"/>
</dbReference>
<organism evidence="6">
    <name type="scientific">Mayetiola destructor</name>
    <name type="common">Hessian fly</name>
    <dbReference type="NCBI Taxonomy" id="39758"/>
    <lineage>
        <taxon>Eukaryota</taxon>
        <taxon>Metazoa</taxon>
        <taxon>Ecdysozoa</taxon>
        <taxon>Arthropoda</taxon>
        <taxon>Hexapoda</taxon>
        <taxon>Insecta</taxon>
        <taxon>Pterygota</taxon>
        <taxon>Neoptera</taxon>
        <taxon>Endopterygota</taxon>
        <taxon>Diptera</taxon>
        <taxon>Nematocera</taxon>
        <taxon>Sciaroidea</taxon>
        <taxon>Cecidomyiidae</taxon>
        <taxon>Mayetiola</taxon>
    </lineage>
</organism>
<keyword evidence="2" id="KW-0964">Secreted</keyword>
<dbReference type="EMBL" id="DQ017267">
    <property type="protein sequence ID" value="AAY82237.1"/>
    <property type="molecule type" value="mRNA"/>
</dbReference>
<reference evidence="6" key="1">
    <citation type="journal article" date="2006" name="J. Insect Physiol.">
        <title>Expression patterns of antibacterial genes in the Hessian fly.</title>
        <authorList>
            <person name="Mittapalli O."/>
            <person name="Shukle R.H."/>
            <person name="Sardesai N."/>
            <person name="Giovanini M.P."/>
            <person name="Williams C.E."/>
        </authorList>
    </citation>
    <scope>NUCLEOTIDE SEQUENCE</scope>
</reference>
<dbReference type="GO" id="GO:0050830">
    <property type="term" value="P:defense response to Gram-positive bacterium"/>
    <property type="evidence" value="ECO:0007669"/>
    <property type="project" value="UniProtKB-ARBA"/>
</dbReference>
<evidence type="ECO:0000256" key="2">
    <source>
        <dbReference type="ARBA" id="ARBA00022525"/>
    </source>
</evidence>
<keyword evidence="4" id="KW-0732">Signal</keyword>
<proteinExistence type="evidence at transcript level"/>
<dbReference type="SUPFAM" id="SSF57095">
    <property type="entry name" value="Scorpion toxin-like"/>
    <property type="match status" value="1"/>
</dbReference>
<dbReference type="PANTHER" id="PTHR13645:SF0">
    <property type="entry name" value="DEFENSIN"/>
    <property type="match status" value="1"/>
</dbReference>
<comment type="subcellular location">
    <subcellularLocation>
        <location evidence="1">Secreted</location>
    </subcellularLocation>
</comment>
<dbReference type="Gene3D" id="3.30.30.10">
    <property type="entry name" value="Knottin, scorpion toxin-like"/>
    <property type="match status" value="1"/>
</dbReference>
<evidence type="ECO:0000256" key="3">
    <source>
        <dbReference type="ARBA" id="ARBA00023157"/>
    </source>
</evidence>
<evidence type="ECO:0000313" key="6">
    <source>
        <dbReference type="EMBL" id="AAY82237.1"/>
    </source>
</evidence>
<dbReference type="CDD" id="cd21806">
    <property type="entry name" value="DEFL_defensin-like"/>
    <property type="match status" value="1"/>
</dbReference>
<dbReference type="InterPro" id="IPR036574">
    <property type="entry name" value="Scorpion_toxin-like_sf"/>
</dbReference>
<keyword evidence="3" id="KW-1015">Disulfide bond</keyword>
<feature type="domain" description="Invertebrate defensins family profile" evidence="5">
    <location>
        <begin position="50"/>
        <end position="86"/>
    </location>
</feature>
<name>Q2QKD4_MAYDE</name>
<dbReference type="GO" id="GO:0006959">
    <property type="term" value="P:humoral immune response"/>
    <property type="evidence" value="ECO:0007669"/>
    <property type="project" value="TreeGrafter"/>
</dbReference>
<evidence type="ECO:0000259" key="5">
    <source>
        <dbReference type="PROSITE" id="PS51378"/>
    </source>
</evidence>
<feature type="signal peptide" evidence="4">
    <location>
        <begin position="1"/>
        <end position="22"/>
    </location>
</feature>